<dbReference type="RefSeq" id="WP_177114260.1">
    <property type="nucleotide sequence ID" value="NZ_JACASB010000087.1"/>
</dbReference>
<comment type="caution">
    <text evidence="1">The sequence shown here is derived from an EMBL/GenBank/DDBJ whole genome shotgun (WGS) entry which is preliminary data.</text>
</comment>
<sequence>MPRITPSNMLRSIQRCLPGIATRHKAVSPAPRTAWVDMGHSLTLNGGHSTLSTQHLSYCSALAVLSDWNGRTFHTRTLMHLTGSNLELGLLYQDAGELIATLKESLASGGKVIWVGGVDSQSDYALAMSLNQSHAGGQPLRDLFETPGVSTVIAGASGIEIQADGTFTLTENIGRGVLSEQEVEGLSRYA</sequence>
<dbReference type="EMBL" id="JACASD010000095">
    <property type="protein sequence ID" value="NWE92155.1"/>
    <property type="molecule type" value="Genomic_DNA"/>
</dbReference>
<proteinExistence type="predicted"/>
<gene>
    <name evidence="1" type="ORF">HX893_28935</name>
</gene>
<evidence type="ECO:0000313" key="1">
    <source>
        <dbReference type="EMBL" id="NWE92155.1"/>
    </source>
</evidence>
<protein>
    <submittedName>
        <fullName evidence="1">Uncharacterized protein</fullName>
    </submittedName>
</protein>
<evidence type="ECO:0000313" key="2">
    <source>
        <dbReference type="Proteomes" id="UP000585226"/>
    </source>
</evidence>
<name>A0A7Y8KLA9_9PSED</name>
<accession>A0A7Y8KLA9</accession>
<dbReference type="Proteomes" id="UP000585226">
    <property type="component" value="Unassembled WGS sequence"/>
</dbReference>
<organism evidence="1 2">
    <name type="scientific">Pseudomonas reactans</name>
    <dbReference type="NCBI Taxonomy" id="117680"/>
    <lineage>
        <taxon>Bacteria</taxon>
        <taxon>Pseudomonadati</taxon>
        <taxon>Pseudomonadota</taxon>
        <taxon>Gammaproteobacteria</taxon>
        <taxon>Pseudomonadales</taxon>
        <taxon>Pseudomonadaceae</taxon>
        <taxon>Pseudomonas</taxon>
    </lineage>
</organism>
<reference evidence="1 2" key="1">
    <citation type="submission" date="2020-04" db="EMBL/GenBank/DDBJ databases">
        <title>Molecular characterization of pseudomonads from Agaricus bisporus reveal novel blotch 2 pathogens in Western Europe.</title>
        <authorList>
            <person name="Taparia T."/>
            <person name="Krijger M."/>
            <person name="Haynes E."/>
            <person name="Elpinstone J.G."/>
            <person name="Noble R."/>
            <person name="Van Der Wolf J."/>
        </authorList>
    </citation>
    <scope>NUCLEOTIDE SEQUENCE [LARGE SCALE GENOMIC DNA]</scope>
    <source>
        <strain evidence="1 2">P8021</strain>
    </source>
</reference>
<dbReference type="AlphaFoldDB" id="A0A7Y8KLA9"/>